<dbReference type="PRINTS" id="PR00081">
    <property type="entry name" value="GDHRDH"/>
</dbReference>
<dbReference type="InterPro" id="IPR036291">
    <property type="entry name" value="NAD(P)-bd_dom_sf"/>
</dbReference>
<dbReference type="FunFam" id="3.40.50.720:FF:000084">
    <property type="entry name" value="Short-chain dehydrogenase reductase"/>
    <property type="match status" value="1"/>
</dbReference>
<evidence type="ECO:0000313" key="3">
    <source>
        <dbReference type="EMBL" id="MBB6730929.1"/>
    </source>
</evidence>
<dbReference type="GO" id="GO:0016491">
    <property type="term" value="F:oxidoreductase activity"/>
    <property type="evidence" value="ECO:0007669"/>
    <property type="project" value="UniProtKB-KW"/>
</dbReference>
<dbReference type="Proteomes" id="UP000564644">
    <property type="component" value="Unassembled WGS sequence"/>
</dbReference>
<sequence>MQGKVAIVTGAASGIGRGIAEVLVREGCRVTVADWDEAKGERTVRELNGDDSGRALFVRADMTKEADIEAIVDRTMERWGSADILVNNVGTHDYRAIEKFRAEDWDRLLAADLRGHFLAIQKVLPHMRSAGGGAIVNISSVHALQSQPHFSVYAAAKGGIVAMSRSMAMECSACGIRINTVLPGLTRNDRIDRSLDGLGPDEKTSRERAMARNIPLGRIAEPTDIGEAVAFLASDRASFITGTTLVVDGGESAHLSWGN</sequence>
<organism evidence="3 4">
    <name type="scientific">Cohnella zeiphila</name>
    <dbReference type="NCBI Taxonomy" id="2761120"/>
    <lineage>
        <taxon>Bacteria</taxon>
        <taxon>Bacillati</taxon>
        <taxon>Bacillota</taxon>
        <taxon>Bacilli</taxon>
        <taxon>Bacillales</taxon>
        <taxon>Paenibacillaceae</taxon>
        <taxon>Cohnella</taxon>
    </lineage>
</organism>
<accession>A0A7X0VUE4</accession>
<dbReference type="Pfam" id="PF13561">
    <property type="entry name" value="adh_short_C2"/>
    <property type="match status" value="1"/>
</dbReference>
<protein>
    <submittedName>
        <fullName evidence="3">SDR family oxidoreductase</fullName>
    </submittedName>
</protein>
<dbReference type="PANTHER" id="PTHR43639:SF1">
    <property type="entry name" value="SHORT-CHAIN DEHYDROGENASE_REDUCTASE FAMILY PROTEIN"/>
    <property type="match status" value="1"/>
</dbReference>
<evidence type="ECO:0000256" key="2">
    <source>
        <dbReference type="ARBA" id="ARBA00023002"/>
    </source>
</evidence>
<evidence type="ECO:0000313" key="4">
    <source>
        <dbReference type="Proteomes" id="UP000564644"/>
    </source>
</evidence>
<keyword evidence="4" id="KW-1185">Reference proteome</keyword>
<dbReference type="Gene3D" id="3.40.50.720">
    <property type="entry name" value="NAD(P)-binding Rossmann-like Domain"/>
    <property type="match status" value="1"/>
</dbReference>
<dbReference type="NCBIfam" id="NF005559">
    <property type="entry name" value="PRK07231.1"/>
    <property type="match status" value="1"/>
</dbReference>
<name>A0A7X0VUE4_9BACL</name>
<dbReference type="PRINTS" id="PR00080">
    <property type="entry name" value="SDRFAMILY"/>
</dbReference>
<keyword evidence="2" id="KW-0560">Oxidoreductase</keyword>
<dbReference type="EMBL" id="JACJVO010000009">
    <property type="protein sequence ID" value="MBB6730929.1"/>
    <property type="molecule type" value="Genomic_DNA"/>
</dbReference>
<proteinExistence type="inferred from homology"/>
<dbReference type="PROSITE" id="PS00061">
    <property type="entry name" value="ADH_SHORT"/>
    <property type="match status" value="1"/>
</dbReference>
<reference evidence="3 4" key="1">
    <citation type="submission" date="2020-08" db="EMBL/GenBank/DDBJ databases">
        <title>Cohnella phylogeny.</title>
        <authorList>
            <person name="Dunlap C."/>
        </authorList>
    </citation>
    <scope>NUCLEOTIDE SEQUENCE [LARGE SCALE GENOMIC DNA]</scope>
    <source>
        <strain evidence="3 4">CBP 2801</strain>
    </source>
</reference>
<dbReference type="AlphaFoldDB" id="A0A7X0VUE4"/>
<gene>
    <name evidence="3" type="ORF">H7C18_08440</name>
</gene>
<dbReference type="GO" id="GO:0008206">
    <property type="term" value="P:bile acid metabolic process"/>
    <property type="evidence" value="ECO:0007669"/>
    <property type="project" value="UniProtKB-ARBA"/>
</dbReference>
<comment type="caution">
    <text evidence="3">The sequence shown here is derived from an EMBL/GenBank/DDBJ whole genome shotgun (WGS) entry which is preliminary data.</text>
</comment>
<dbReference type="InterPro" id="IPR002347">
    <property type="entry name" value="SDR_fam"/>
</dbReference>
<dbReference type="SUPFAM" id="SSF51735">
    <property type="entry name" value="NAD(P)-binding Rossmann-fold domains"/>
    <property type="match status" value="1"/>
</dbReference>
<dbReference type="RefSeq" id="WP_185128583.1">
    <property type="nucleotide sequence ID" value="NZ_JACJVO010000009.1"/>
</dbReference>
<dbReference type="InterPro" id="IPR020904">
    <property type="entry name" value="Sc_DH/Rdtase_CS"/>
</dbReference>
<dbReference type="CDD" id="cd05233">
    <property type="entry name" value="SDR_c"/>
    <property type="match status" value="1"/>
</dbReference>
<evidence type="ECO:0000256" key="1">
    <source>
        <dbReference type="ARBA" id="ARBA00006484"/>
    </source>
</evidence>
<comment type="similarity">
    <text evidence="1">Belongs to the short-chain dehydrogenases/reductases (SDR) family.</text>
</comment>
<dbReference type="PANTHER" id="PTHR43639">
    <property type="entry name" value="OXIDOREDUCTASE, SHORT-CHAIN DEHYDROGENASE/REDUCTASE FAMILY (AFU_ORTHOLOGUE AFUA_5G02870)"/>
    <property type="match status" value="1"/>
</dbReference>